<protein>
    <submittedName>
        <fullName evidence="2">Uncharacterized protein</fullName>
    </submittedName>
</protein>
<gene>
    <name evidence="2" type="ORF">XAT740_LOCUS63942</name>
</gene>
<keyword evidence="3" id="KW-1185">Reference proteome</keyword>
<feature type="compositionally biased region" description="Low complexity" evidence="1">
    <location>
        <begin position="12"/>
        <end position="29"/>
    </location>
</feature>
<feature type="compositionally biased region" description="Polar residues" evidence="1">
    <location>
        <begin position="116"/>
        <end position="128"/>
    </location>
</feature>
<evidence type="ECO:0000256" key="1">
    <source>
        <dbReference type="SAM" id="MobiDB-lite"/>
    </source>
</evidence>
<dbReference type="EMBL" id="CAJNOR010020882">
    <property type="protein sequence ID" value="CAF1690887.1"/>
    <property type="molecule type" value="Genomic_DNA"/>
</dbReference>
<comment type="caution">
    <text evidence="2">The sequence shown here is derived from an EMBL/GenBank/DDBJ whole genome shotgun (WGS) entry which is preliminary data.</text>
</comment>
<sequence length="161" mass="16428">PTQPGQTGGSGQPTQPGQTPASGQPTQPGQTGGSGQPTQPGQTPASGLPTQPGQTDASGTTSATSLLSTLFSSSTTSTVTGTTKKQCAEMEAIDEPTSKKITLLPDDIPQSKKTDFQPTSNTGVSFPSNDKKPTITVNFDKPAEVQSVTIPRDKTQGANVE</sequence>
<dbReference type="Proteomes" id="UP000663828">
    <property type="component" value="Unassembled WGS sequence"/>
</dbReference>
<feature type="non-terminal residue" evidence="2">
    <location>
        <position position="1"/>
    </location>
</feature>
<name>A0A816HNZ6_ADIRI</name>
<organism evidence="2 3">
    <name type="scientific">Adineta ricciae</name>
    <name type="common">Rotifer</name>
    <dbReference type="NCBI Taxonomy" id="249248"/>
    <lineage>
        <taxon>Eukaryota</taxon>
        <taxon>Metazoa</taxon>
        <taxon>Spiralia</taxon>
        <taxon>Gnathifera</taxon>
        <taxon>Rotifera</taxon>
        <taxon>Eurotatoria</taxon>
        <taxon>Bdelloidea</taxon>
        <taxon>Adinetida</taxon>
        <taxon>Adinetidae</taxon>
        <taxon>Adineta</taxon>
    </lineage>
</organism>
<evidence type="ECO:0000313" key="2">
    <source>
        <dbReference type="EMBL" id="CAF1690887.1"/>
    </source>
</evidence>
<feature type="compositionally biased region" description="Low complexity" evidence="1">
    <location>
        <begin position="55"/>
        <end position="83"/>
    </location>
</feature>
<reference evidence="2" key="1">
    <citation type="submission" date="2021-02" db="EMBL/GenBank/DDBJ databases">
        <authorList>
            <person name="Nowell W R."/>
        </authorList>
    </citation>
    <scope>NUCLEOTIDE SEQUENCE</scope>
</reference>
<feature type="compositionally biased region" description="Gly residues" evidence="1">
    <location>
        <begin position="1"/>
        <end position="11"/>
    </location>
</feature>
<feature type="compositionally biased region" description="Low complexity" evidence="1">
    <location>
        <begin position="36"/>
        <end position="47"/>
    </location>
</feature>
<feature type="region of interest" description="Disordered" evidence="1">
    <location>
        <begin position="1"/>
        <end position="140"/>
    </location>
</feature>
<evidence type="ECO:0000313" key="3">
    <source>
        <dbReference type="Proteomes" id="UP000663828"/>
    </source>
</evidence>
<dbReference type="AlphaFoldDB" id="A0A816HNZ6"/>
<feature type="non-terminal residue" evidence="2">
    <location>
        <position position="161"/>
    </location>
</feature>
<proteinExistence type="predicted"/>
<accession>A0A816HNZ6</accession>